<accession>A0A7U0GBG2</accession>
<dbReference type="EMBL" id="MW394391">
    <property type="protein sequence ID" value="QQV92100.1"/>
    <property type="molecule type" value="Genomic_DNA"/>
</dbReference>
<sequence length="258" mass="28867">MESKKIEAVEGVITAETLAEKQNVHGRGQTRLTIPVDDPAFISEEELERVLGDGRELKPFNFHVRSPYDRLVLPAAETPKEKSRLIYVDEPAFIPDTKKVQNHSQSGRFGKGIEVDDNPGEYYRHEITPADLSTKHIELDSASELVNAEKPAIEHPVVSIVVSQEENTVTATYGGKTLIERNPGDWFVQGTFQVNHVALRQAWKTKFKEALPSEFQTSFSFNGGFSMGGKRNLFTAPPARPKRVSKHASGQSKKKKRK</sequence>
<evidence type="ECO:0000313" key="3">
    <source>
        <dbReference type="Proteomes" id="UP000596381"/>
    </source>
</evidence>
<name>A0A7U0GBG2_9CAUD</name>
<protein>
    <submittedName>
        <fullName evidence="2">Uncharacterized protein</fullName>
    </submittedName>
</protein>
<feature type="compositionally biased region" description="Basic residues" evidence="1">
    <location>
        <begin position="240"/>
        <end position="258"/>
    </location>
</feature>
<feature type="region of interest" description="Disordered" evidence="1">
    <location>
        <begin position="230"/>
        <end position="258"/>
    </location>
</feature>
<evidence type="ECO:0000313" key="2">
    <source>
        <dbReference type="EMBL" id="QQV92100.1"/>
    </source>
</evidence>
<organism evidence="2 3">
    <name type="scientific">Klebsiella phage vB_KpM_FBKp24</name>
    <dbReference type="NCBI Taxonomy" id="2801834"/>
    <lineage>
        <taxon>Viruses</taxon>
        <taxon>Duplodnaviria</taxon>
        <taxon>Heunggongvirae</taxon>
        <taxon>Uroviricota</taxon>
        <taxon>Caudoviricetes</taxon>
        <taxon>Chimalliviridae</taxon>
        <taxon>Maaswegvirus</taxon>
        <taxon>Maaswegvirus Kp24</taxon>
    </lineage>
</organism>
<dbReference type="Proteomes" id="UP000596381">
    <property type="component" value="Segment"/>
</dbReference>
<reference evidence="2 3" key="1">
    <citation type="submission" date="2020-12" db="EMBL/GenBank/DDBJ databases">
        <title>Genomic characterization of four novel bacteriophages infecting Klebsiella pneumoniae.</title>
        <authorList>
            <person name="Estrada Bonilla B."/>
            <person name="Costa A.R."/>
            <person name="van Rossum T."/>
            <person name="Hagedoorn S."/>
            <person name="Wallinga H."/>
            <person name="Xiao M."/>
            <person name="Song W."/>
            <person name="Haas P.-J."/>
            <person name="Nobrega F.L."/>
            <person name="Brouns S.J.J."/>
        </authorList>
    </citation>
    <scope>NUCLEOTIDE SEQUENCE [LARGE SCALE GENOMIC DNA]</scope>
</reference>
<evidence type="ECO:0000256" key="1">
    <source>
        <dbReference type="SAM" id="MobiDB-lite"/>
    </source>
</evidence>
<gene>
    <name evidence="2" type="ORF">vBKpMFBKp24_210</name>
</gene>
<keyword evidence="3" id="KW-1185">Reference proteome</keyword>
<proteinExistence type="predicted"/>